<evidence type="ECO:0000313" key="8">
    <source>
        <dbReference type="Proteomes" id="UP000320475"/>
    </source>
</evidence>
<organism evidence="6 7">
    <name type="scientific">Synchytrium endobioticum</name>
    <dbReference type="NCBI Taxonomy" id="286115"/>
    <lineage>
        <taxon>Eukaryota</taxon>
        <taxon>Fungi</taxon>
        <taxon>Fungi incertae sedis</taxon>
        <taxon>Chytridiomycota</taxon>
        <taxon>Chytridiomycota incertae sedis</taxon>
        <taxon>Chytridiomycetes</taxon>
        <taxon>Synchytriales</taxon>
        <taxon>Synchytriaceae</taxon>
        <taxon>Synchytrium</taxon>
    </lineage>
</organism>
<gene>
    <name evidence="5" type="ORF">SeLEV6574_g07181</name>
    <name evidence="6" type="ORF">SeMB42_g01903</name>
</gene>
<evidence type="ECO:0008006" key="9">
    <source>
        <dbReference type="Google" id="ProtNLM"/>
    </source>
</evidence>
<dbReference type="PANTHER" id="PTHR14221">
    <property type="entry name" value="WD REPEAT DOMAIN 44"/>
    <property type="match status" value="1"/>
</dbReference>
<keyword evidence="2" id="KW-0677">Repeat</keyword>
<evidence type="ECO:0000256" key="2">
    <source>
        <dbReference type="ARBA" id="ARBA00022737"/>
    </source>
</evidence>
<dbReference type="EMBL" id="QEAN01000053">
    <property type="protein sequence ID" value="TPX51538.1"/>
    <property type="molecule type" value="Genomic_DNA"/>
</dbReference>
<feature type="compositionally biased region" description="Polar residues" evidence="4">
    <location>
        <begin position="538"/>
        <end position="553"/>
    </location>
</feature>
<dbReference type="InterPro" id="IPR001680">
    <property type="entry name" value="WD40_rpt"/>
</dbReference>
<feature type="region of interest" description="Disordered" evidence="4">
    <location>
        <begin position="441"/>
        <end position="470"/>
    </location>
</feature>
<dbReference type="InterPro" id="IPR040324">
    <property type="entry name" value="WDR44/Dgr2"/>
</dbReference>
<feature type="region of interest" description="Disordered" evidence="4">
    <location>
        <begin position="264"/>
        <end position="283"/>
    </location>
</feature>
<feature type="region of interest" description="Disordered" evidence="4">
    <location>
        <begin position="1"/>
        <end position="150"/>
    </location>
</feature>
<feature type="compositionally biased region" description="Pro residues" evidence="4">
    <location>
        <begin position="104"/>
        <end position="120"/>
    </location>
</feature>
<dbReference type="EMBL" id="QEAM01000476">
    <property type="protein sequence ID" value="TPX39469.1"/>
    <property type="molecule type" value="Genomic_DNA"/>
</dbReference>
<feature type="compositionally biased region" description="Low complexity" evidence="4">
    <location>
        <begin position="72"/>
        <end position="83"/>
    </location>
</feature>
<dbReference type="SUPFAM" id="SSF50978">
    <property type="entry name" value="WD40 repeat-like"/>
    <property type="match status" value="1"/>
</dbReference>
<feature type="region of interest" description="Disordered" evidence="4">
    <location>
        <begin position="229"/>
        <end position="256"/>
    </location>
</feature>
<protein>
    <recommendedName>
        <fullName evidence="9">WD repeat-containing protein 44</fullName>
    </recommendedName>
</protein>
<dbReference type="InterPro" id="IPR036322">
    <property type="entry name" value="WD40_repeat_dom_sf"/>
</dbReference>
<feature type="compositionally biased region" description="Low complexity" evidence="4">
    <location>
        <begin position="960"/>
        <end position="980"/>
    </location>
</feature>
<dbReference type="STRING" id="286115.A0A507DKZ8"/>
<keyword evidence="1 3" id="KW-0853">WD repeat</keyword>
<feature type="repeat" description="WD" evidence="3">
    <location>
        <begin position="475"/>
        <end position="506"/>
    </location>
</feature>
<feature type="compositionally biased region" description="Polar residues" evidence="4">
    <location>
        <begin position="89"/>
        <end position="98"/>
    </location>
</feature>
<evidence type="ECO:0000313" key="6">
    <source>
        <dbReference type="EMBL" id="TPX51538.1"/>
    </source>
</evidence>
<evidence type="ECO:0000256" key="3">
    <source>
        <dbReference type="PROSITE-ProRule" id="PRU00221"/>
    </source>
</evidence>
<keyword evidence="7" id="KW-1185">Reference proteome</keyword>
<feature type="compositionally biased region" description="Polar residues" evidence="4">
    <location>
        <begin position="50"/>
        <end position="71"/>
    </location>
</feature>
<feature type="region of interest" description="Disordered" evidence="4">
    <location>
        <begin position="538"/>
        <end position="558"/>
    </location>
</feature>
<dbReference type="Proteomes" id="UP000317494">
    <property type="component" value="Unassembled WGS sequence"/>
</dbReference>
<feature type="compositionally biased region" description="Low complexity" evidence="4">
    <location>
        <begin position="611"/>
        <end position="626"/>
    </location>
</feature>
<feature type="compositionally biased region" description="Low complexity" evidence="4">
    <location>
        <begin position="22"/>
        <end position="43"/>
    </location>
</feature>
<feature type="repeat" description="WD" evidence="3">
    <location>
        <begin position="672"/>
        <end position="712"/>
    </location>
</feature>
<dbReference type="Gene3D" id="2.130.10.10">
    <property type="entry name" value="YVTN repeat-like/Quinoprotein amine dehydrogenase"/>
    <property type="match status" value="2"/>
</dbReference>
<dbReference type="VEuPathDB" id="FungiDB:SeMB42_g01903"/>
<dbReference type="InterPro" id="IPR015943">
    <property type="entry name" value="WD40/YVTN_repeat-like_dom_sf"/>
</dbReference>
<dbReference type="PROSITE" id="PS50294">
    <property type="entry name" value="WD_REPEATS_REGION"/>
    <property type="match status" value="2"/>
</dbReference>
<dbReference type="Pfam" id="PF00400">
    <property type="entry name" value="WD40"/>
    <property type="match status" value="5"/>
</dbReference>
<dbReference type="AlphaFoldDB" id="A0A507DKZ8"/>
<dbReference type="SMART" id="SM00320">
    <property type="entry name" value="WD40"/>
    <property type="match status" value="6"/>
</dbReference>
<evidence type="ECO:0000313" key="5">
    <source>
        <dbReference type="EMBL" id="TPX39469.1"/>
    </source>
</evidence>
<proteinExistence type="predicted"/>
<name>A0A507DKZ8_9FUNG</name>
<feature type="repeat" description="WD" evidence="3">
    <location>
        <begin position="712"/>
        <end position="746"/>
    </location>
</feature>
<feature type="region of interest" description="Disordered" evidence="4">
    <location>
        <begin position="578"/>
        <end position="666"/>
    </location>
</feature>
<feature type="compositionally biased region" description="Low complexity" evidence="4">
    <location>
        <begin position="644"/>
        <end position="657"/>
    </location>
</feature>
<feature type="compositionally biased region" description="Polar residues" evidence="4">
    <location>
        <begin position="594"/>
        <end position="603"/>
    </location>
</feature>
<dbReference type="PROSITE" id="PS50082">
    <property type="entry name" value="WD_REPEATS_2"/>
    <property type="match status" value="3"/>
</dbReference>
<evidence type="ECO:0000313" key="7">
    <source>
        <dbReference type="Proteomes" id="UP000317494"/>
    </source>
</evidence>
<accession>A0A507DKZ8</accession>
<dbReference type="PANTHER" id="PTHR14221:SF0">
    <property type="entry name" value="WD REPEAT-CONTAINING PROTEIN 44"/>
    <property type="match status" value="1"/>
</dbReference>
<feature type="region of interest" description="Disordered" evidence="4">
    <location>
        <begin position="959"/>
        <end position="996"/>
    </location>
</feature>
<feature type="compositionally biased region" description="Low complexity" evidence="4">
    <location>
        <begin position="314"/>
        <end position="339"/>
    </location>
</feature>
<sequence>MPATDIPVQSDSDMDADDDFQDALSEPDPLPSPELSSSQTQQSACLTHYDSASANISPQSISDPIPNDTNIHSPTSHTSGPPSEHVYSLISSTSQTLASVVPEQLPPPPTSSQPLPVPPDQPRDETSHSSQPLHADTHVHKRQSPPSQIHQRDNLKLHNHLVSQGLSLRQVTSHGKGAIVDEHGQPVKLPSAIKSELHLATNTNDIAVANGTRLLDPLSALVAERGGSTIFDSNHSDGESSDGDYSSIPTPTRASLHADDASVHSTISTSNHPGTASIGNSNVPDTVASKTRSMLGKLKQRASTIFHKDHIPRTSSNTSITSRPSTTTQSSHPTTTPVIVHHHDDFDTQSLASSDISTLTNTHTTKSFSKADAASGRYLKVRSNMKKTKELDRLIFVQELGAPIPGPVMVATPNLAPIFDSSLSGVPRNLRLPPPLVGAAGREGSVKEGGSISNKSSSAHTAAMGGDVSDGSTYMNGISGAIWAMRVSEDGRFLAAAGQDCAVRVWCLSGDPKYDNFSPIPSSTDACQQNSATRLKGSISSATGVSNDASSNGFRKDVRRPTDVDDLLVPLVRHDCGRNSVMRPSSLHNKDMSSRTMSFSETKMQIHPIPEESTSGSSPSSTPSPSANGNKQLPPPLPKRTLHHTFSSSSLHASGSTSPPPPLFQTRPLRVYRGHASDVLDVCWSKNGFLLSSSMDRTVRLWHISRSECLCCFQHTDFVTSIRFHPADDRYFASGSLDGRVRIWSIPDKRVERWNELPGSGFVTAVAFSHDGKFVAAGTYSGDLYLFEFNGLVYRTQVQVKSTRGRNHGKKITGIEALPPSRNVSSPEDLFLVTSNDSRVRLYNIRDMSLRRKFRGPENRNCQIHASFSDDGKFIACGSEDKCAYVWRTEPPSDAGRQMSGMLSGMLHWQLDRDFRAAEAYEKFVASDDIVTCCIFAPQKMRILLEQYGRRKKLYGIKPSSDGNVASSSSSSSSSNSNGVADRRASMSQARMSQDGADQHAAEGMVLICADRAGRIRIFEVESTDAPAVTSWAGRARVRV</sequence>
<dbReference type="Proteomes" id="UP000320475">
    <property type="component" value="Unassembled WGS sequence"/>
</dbReference>
<dbReference type="OrthoDB" id="1932312at2759"/>
<feature type="region of interest" description="Disordered" evidence="4">
    <location>
        <begin position="311"/>
        <end position="339"/>
    </location>
</feature>
<evidence type="ECO:0000256" key="1">
    <source>
        <dbReference type="ARBA" id="ARBA00022574"/>
    </source>
</evidence>
<reference evidence="7 8" key="1">
    <citation type="journal article" date="2019" name="Sci. Rep.">
        <title>Comparative genomics of chytrid fungi reveal insights into the obligate biotrophic and pathogenic lifestyle of Synchytrium endobioticum.</title>
        <authorList>
            <person name="van de Vossenberg B.T.L.H."/>
            <person name="Warris S."/>
            <person name="Nguyen H.D.T."/>
            <person name="van Gent-Pelzer M.P.E."/>
            <person name="Joly D.L."/>
            <person name="van de Geest H.C."/>
            <person name="Bonants P.J.M."/>
            <person name="Smith D.S."/>
            <person name="Levesque C.A."/>
            <person name="van der Lee T.A.J."/>
        </authorList>
    </citation>
    <scope>NUCLEOTIDE SEQUENCE [LARGE SCALE GENOMIC DNA]</scope>
    <source>
        <strain evidence="5 8">LEV6574</strain>
        <strain evidence="6 7">MB42</strain>
    </source>
</reference>
<comment type="caution">
    <text evidence="6">The sequence shown here is derived from an EMBL/GenBank/DDBJ whole genome shotgun (WGS) entry which is preliminary data.</text>
</comment>
<feature type="compositionally biased region" description="Polar residues" evidence="4">
    <location>
        <begin position="451"/>
        <end position="460"/>
    </location>
</feature>
<evidence type="ECO:0000256" key="4">
    <source>
        <dbReference type="SAM" id="MobiDB-lite"/>
    </source>
</evidence>
<feature type="compositionally biased region" description="Acidic residues" evidence="4">
    <location>
        <begin position="12"/>
        <end position="21"/>
    </location>
</feature>